<accession>A0A4Y6V1F0</accession>
<dbReference type="InterPro" id="IPR029063">
    <property type="entry name" value="SAM-dependent_MTases_sf"/>
</dbReference>
<evidence type="ECO:0000259" key="1">
    <source>
        <dbReference type="Pfam" id="PF08241"/>
    </source>
</evidence>
<dbReference type="GO" id="GO:0008757">
    <property type="term" value="F:S-adenosylmethionine-dependent methyltransferase activity"/>
    <property type="evidence" value="ECO:0007669"/>
    <property type="project" value="InterPro"/>
</dbReference>
<dbReference type="GO" id="GO:0032259">
    <property type="term" value="P:methylation"/>
    <property type="evidence" value="ECO:0007669"/>
    <property type="project" value="UniProtKB-KW"/>
</dbReference>
<gene>
    <name evidence="2" type="ORF">FFV09_17735</name>
</gene>
<sequence>MYDRIAPFYNLSNKVYFRLKFGGEEAYRRQFLDELEIPPGGRVLEVSCGTGDNFPYLPADIELHGLDLSLGMLNVCRKHLRKWKRSASLYQATAERLPFGDDFFDTVYHVGGINFFNDGAQAVREMIRVAKPGTKIVIVDETERLASGTYEKIPFVGRRFKQRAEIVVPVRLIPDGMLEVEAREICRGLMYCLTFRVPPESSGSEVRA</sequence>
<organism evidence="2 3">
    <name type="scientific">Saccharibacillus brassicae</name>
    <dbReference type="NCBI Taxonomy" id="2583377"/>
    <lineage>
        <taxon>Bacteria</taxon>
        <taxon>Bacillati</taxon>
        <taxon>Bacillota</taxon>
        <taxon>Bacilli</taxon>
        <taxon>Bacillales</taxon>
        <taxon>Paenibacillaceae</taxon>
        <taxon>Saccharibacillus</taxon>
    </lineage>
</organism>
<evidence type="ECO:0000313" key="2">
    <source>
        <dbReference type="EMBL" id="QDH23833.1"/>
    </source>
</evidence>
<dbReference type="CDD" id="cd02440">
    <property type="entry name" value="AdoMet_MTases"/>
    <property type="match status" value="1"/>
</dbReference>
<dbReference type="Pfam" id="PF08241">
    <property type="entry name" value="Methyltransf_11"/>
    <property type="match status" value="1"/>
</dbReference>
<dbReference type="InterPro" id="IPR013216">
    <property type="entry name" value="Methyltransf_11"/>
</dbReference>
<dbReference type="PANTHER" id="PTHR43591">
    <property type="entry name" value="METHYLTRANSFERASE"/>
    <property type="match status" value="1"/>
</dbReference>
<dbReference type="KEGG" id="saca:FFV09_17735"/>
<dbReference type="EMBL" id="CP041217">
    <property type="protein sequence ID" value="QDH23833.1"/>
    <property type="molecule type" value="Genomic_DNA"/>
</dbReference>
<dbReference type="Gene3D" id="3.40.50.150">
    <property type="entry name" value="Vaccinia Virus protein VP39"/>
    <property type="match status" value="1"/>
</dbReference>
<reference evidence="2 3" key="1">
    <citation type="submission" date="2019-06" db="EMBL/GenBank/DDBJ databases">
        <title>Saccharibacillus brassicae sp. nov., an endophytic bacterium isolated from Chinese cabbage seeds (Brassica pekinensis).</title>
        <authorList>
            <person name="Jiang L."/>
            <person name="Lee J."/>
            <person name="Kim S.W."/>
        </authorList>
    </citation>
    <scope>NUCLEOTIDE SEQUENCE [LARGE SCALE GENOMIC DNA]</scope>
    <source>
        <strain evidence="3">KCTC 43072 / ATSA2</strain>
    </source>
</reference>
<feature type="domain" description="Methyltransferase type 11" evidence="1">
    <location>
        <begin position="44"/>
        <end position="138"/>
    </location>
</feature>
<name>A0A4Y6V1F0_SACBS</name>
<dbReference type="Proteomes" id="UP000316968">
    <property type="component" value="Chromosome"/>
</dbReference>
<dbReference type="PANTHER" id="PTHR43591:SF24">
    <property type="entry name" value="2-METHOXY-6-POLYPRENYL-1,4-BENZOQUINOL METHYLASE, MITOCHONDRIAL"/>
    <property type="match status" value="1"/>
</dbReference>
<keyword evidence="2" id="KW-0489">Methyltransferase</keyword>
<keyword evidence="3" id="KW-1185">Reference proteome</keyword>
<evidence type="ECO:0000313" key="3">
    <source>
        <dbReference type="Proteomes" id="UP000316968"/>
    </source>
</evidence>
<dbReference type="SUPFAM" id="SSF53335">
    <property type="entry name" value="S-adenosyl-L-methionine-dependent methyltransferases"/>
    <property type="match status" value="1"/>
</dbReference>
<dbReference type="OrthoDB" id="43862at2"/>
<proteinExistence type="predicted"/>
<keyword evidence="2" id="KW-0808">Transferase</keyword>
<protein>
    <submittedName>
        <fullName evidence="2">Methyltransferase domain-containing protein</fullName>
    </submittedName>
</protein>
<dbReference type="AlphaFoldDB" id="A0A4Y6V1F0"/>